<organism evidence="1 2">
    <name type="scientific">Meloidogyne enterolobii</name>
    <name type="common">Root-knot nematode worm</name>
    <name type="synonym">Meloidogyne mayaguensis</name>
    <dbReference type="NCBI Taxonomy" id="390850"/>
    <lineage>
        <taxon>Eukaryota</taxon>
        <taxon>Metazoa</taxon>
        <taxon>Ecdysozoa</taxon>
        <taxon>Nematoda</taxon>
        <taxon>Chromadorea</taxon>
        <taxon>Rhabditida</taxon>
        <taxon>Tylenchina</taxon>
        <taxon>Tylenchomorpha</taxon>
        <taxon>Tylenchoidea</taxon>
        <taxon>Meloidogynidae</taxon>
        <taxon>Meloidogyninae</taxon>
        <taxon>Meloidogyne</taxon>
    </lineage>
</organism>
<proteinExistence type="predicted"/>
<evidence type="ECO:0000313" key="1">
    <source>
        <dbReference type="EMBL" id="CAK5082443.1"/>
    </source>
</evidence>
<evidence type="ECO:0000313" key="2">
    <source>
        <dbReference type="Proteomes" id="UP001497535"/>
    </source>
</evidence>
<protein>
    <submittedName>
        <fullName evidence="1">Uncharacterized protein</fullName>
    </submittedName>
</protein>
<dbReference type="Proteomes" id="UP001497535">
    <property type="component" value="Unassembled WGS sequence"/>
</dbReference>
<dbReference type="EMBL" id="CAVMJV010000047">
    <property type="protein sequence ID" value="CAK5082443.1"/>
    <property type="molecule type" value="Genomic_DNA"/>
</dbReference>
<sequence length="52" mass="6165">MKELVVKEKSNHRAKTGNTDKVKFGRMGGELYPKGRKFWEREWEIQVKGEID</sequence>
<name>A0ACB0ZTY6_MELEN</name>
<keyword evidence="2" id="KW-1185">Reference proteome</keyword>
<gene>
    <name evidence="1" type="ORF">MENTE1834_LOCUS29724</name>
</gene>
<accession>A0ACB0ZTY6</accession>
<reference evidence="1" key="1">
    <citation type="submission" date="2023-11" db="EMBL/GenBank/DDBJ databases">
        <authorList>
            <person name="Poullet M."/>
        </authorList>
    </citation>
    <scope>NUCLEOTIDE SEQUENCE</scope>
    <source>
        <strain evidence="1">E1834</strain>
    </source>
</reference>
<comment type="caution">
    <text evidence="1">The sequence shown here is derived from an EMBL/GenBank/DDBJ whole genome shotgun (WGS) entry which is preliminary data.</text>
</comment>